<dbReference type="AlphaFoldDB" id="A0A679JWH0"/>
<evidence type="ECO:0000259" key="1">
    <source>
        <dbReference type="Pfam" id="PF04773"/>
    </source>
</evidence>
<dbReference type="PANTHER" id="PTHR30273:SF2">
    <property type="entry name" value="PROTEIN FECR"/>
    <property type="match status" value="1"/>
</dbReference>
<dbReference type="GO" id="GO:0016989">
    <property type="term" value="F:sigma factor antagonist activity"/>
    <property type="evidence" value="ECO:0007669"/>
    <property type="project" value="TreeGrafter"/>
</dbReference>
<evidence type="ECO:0000313" key="3">
    <source>
        <dbReference type="EMBL" id="CAA2110477.1"/>
    </source>
</evidence>
<dbReference type="Pfam" id="PF16220">
    <property type="entry name" value="DUF4880"/>
    <property type="match status" value="1"/>
</dbReference>
<feature type="domain" description="FecR protein" evidence="1">
    <location>
        <begin position="132"/>
        <end position="231"/>
    </location>
</feature>
<dbReference type="InterPro" id="IPR006860">
    <property type="entry name" value="FecR"/>
</dbReference>
<protein>
    <recommendedName>
        <fullName evidence="4">Iron dicitrate transport regulator FecR</fullName>
    </recommendedName>
</protein>
<feature type="domain" description="FecR N-terminal" evidence="2">
    <location>
        <begin position="17"/>
        <end position="59"/>
    </location>
</feature>
<dbReference type="InterPro" id="IPR012373">
    <property type="entry name" value="Ferrdict_sens_TM"/>
</dbReference>
<gene>
    <name evidence="3" type="ORF">VVAX_06717</name>
</gene>
<dbReference type="Gene3D" id="3.55.50.30">
    <property type="match status" value="1"/>
</dbReference>
<dbReference type="Pfam" id="PF04773">
    <property type="entry name" value="FecR"/>
    <property type="match status" value="1"/>
</dbReference>
<sequence>MDMSIRVDPEQTAQLQREAQAWLRRLTSGKATQRDLEGLRRWRETSVLHAQAFAEARRLWKALEPAIGQATAQQPELLAEHRQAMRQPARQPVLARRAFLGAAVGAAGAAGVAAAVYPPLALWPSVNEWNADFRTATGEQRSVALADGVGLVLNTQTSVQRQTLDGRTVGIDLIAGEAAVELSPASGASVMGGQSFRVVAGAGRSDAQAGRFEVRYIDGGACVTCIEGSVQVTHGAGARTLLAGQQVVYDAASIGGATAVQGADISAWRTGVLVFRQTPLSHVVAEINRYRPGRVVLLARALADRPVSGRFAIASLDTVLLQIQRSYDLSARTLPGHVLVLS</sequence>
<organism evidence="3">
    <name type="scientific">Variovorax paradoxus</name>
    <dbReference type="NCBI Taxonomy" id="34073"/>
    <lineage>
        <taxon>Bacteria</taxon>
        <taxon>Pseudomonadati</taxon>
        <taxon>Pseudomonadota</taxon>
        <taxon>Betaproteobacteria</taxon>
        <taxon>Burkholderiales</taxon>
        <taxon>Comamonadaceae</taxon>
        <taxon>Variovorax</taxon>
    </lineage>
</organism>
<evidence type="ECO:0000259" key="2">
    <source>
        <dbReference type="Pfam" id="PF16220"/>
    </source>
</evidence>
<dbReference type="EMBL" id="LR743508">
    <property type="protein sequence ID" value="CAA2110477.1"/>
    <property type="molecule type" value="Genomic_DNA"/>
</dbReference>
<proteinExistence type="predicted"/>
<accession>A0A679JWH0</accession>
<name>A0A679JWH0_VARPD</name>
<evidence type="ECO:0008006" key="4">
    <source>
        <dbReference type="Google" id="ProtNLM"/>
    </source>
</evidence>
<dbReference type="Gene3D" id="2.60.120.1440">
    <property type="match status" value="1"/>
</dbReference>
<dbReference type="PANTHER" id="PTHR30273">
    <property type="entry name" value="PERIPLASMIC SIGNAL SENSOR AND SIGMA FACTOR ACTIVATOR FECR-RELATED"/>
    <property type="match status" value="1"/>
</dbReference>
<dbReference type="PIRSF" id="PIRSF018266">
    <property type="entry name" value="FecR"/>
    <property type="match status" value="1"/>
</dbReference>
<reference evidence="3" key="1">
    <citation type="submission" date="2019-12" db="EMBL/GenBank/DDBJ databases">
        <authorList>
            <person name="Cremers G."/>
        </authorList>
    </citation>
    <scope>NUCLEOTIDE SEQUENCE</scope>
    <source>
        <strain evidence="3">Vvax</strain>
    </source>
</reference>
<dbReference type="InterPro" id="IPR032623">
    <property type="entry name" value="FecR_N"/>
</dbReference>